<reference evidence="2 3" key="1">
    <citation type="submission" date="2018-08" db="EMBL/GenBank/DDBJ databases">
        <title>Aphanomyces genome sequencing and annotation.</title>
        <authorList>
            <person name="Minardi D."/>
            <person name="Oidtmann B."/>
            <person name="Van Der Giezen M."/>
            <person name="Studholme D.J."/>
        </authorList>
    </citation>
    <scope>NUCLEOTIDE SEQUENCE [LARGE SCALE GENOMIC DNA]</scope>
    <source>
        <strain evidence="2 3">NJM0002</strain>
    </source>
</reference>
<proteinExistence type="predicted"/>
<dbReference type="VEuPathDB" id="FungiDB:H310_00906"/>
<evidence type="ECO:0000313" key="3">
    <source>
        <dbReference type="Proteomes" id="UP000285060"/>
    </source>
</evidence>
<organism evidence="2 3">
    <name type="scientific">Aphanomyces invadans</name>
    <dbReference type="NCBI Taxonomy" id="157072"/>
    <lineage>
        <taxon>Eukaryota</taxon>
        <taxon>Sar</taxon>
        <taxon>Stramenopiles</taxon>
        <taxon>Oomycota</taxon>
        <taxon>Saprolegniomycetes</taxon>
        <taxon>Saprolegniales</taxon>
        <taxon>Verrucalvaceae</taxon>
        <taxon>Aphanomyces</taxon>
    </lineage>
</organism>
<gene>
    <name evidence="2" type="ORF">DYB32_007032</name>
</gene>
<dbReference type="InterPro" id="IPR048318">
    <property type="entry name" value="ATG5_UblB"/>
</dbReference>
<feature type="domain" description="Autophagy protein ATG5 UblB" evidence="1">
    <location>
        <begin position="35"/>
        <end position="87"/>
    </location>
</feature>
<protein>
    <recommendedName>
        <fullName evidence="1">Autophagy protein ATG5 UblB domain-containing protein</fullName>
    </recommendedName>
</protein>
<dbReference type="Pfam" id="PF04106">
    <property type="entry name" value="ATG5_UblB"/>
    <property type="match status" value="1"/>
</dbReference>
<sequence>MWRVPFLSLPHAVPGQLLPCDNLQAVEMHFMNCYKQTIRSALVYLLPQVDIDAAAVRVHGIDVELDLSISELYRHFAYPDGFLYIAVLA</sequence>
<accession>A0A418APM2</accession>
<dbReference type="Proteomes" id="UP000285060">
    <property type="component" value="Unassembled WGS sequence"/>
</dbReference>
<keyword evidence="3" id="KW-1185">Reference proteome</keyword>
<name>A0A418APM2_9STRA</name>
<evidence type="ECO:0000259" key="1">
    <source>
        <dbReference type="Pfam" id="PF04106"/>
    </source>
</evidence>
<evidence type="ECO:0000313" key="2">
    <source>
        <dbReference type="EMBL" id="RHY27124.1"/>
    </source>
</evidence>
<dbReference type="EMBL" id="QUSY01000835">
    <property type="protein sequence ID" value="RHY27124.1"/>
    <property type="molecule type" value="Genomic_DNA"/>
</dbReference>
<comment type="caution">
    <text evidence="2">The sequence shown here is derived from an EMBL/GenBank/DDBJ whole genome shotgun (WGS) entry which is preliminary data.</text>
</comment>
<dbReference type="AlphaFoldDB" id="A0A418APM2"/>
<dbReference type="Gene3D" id="3.10.20.90">
    <property type="entry name" value="Phosphatidylinositol 3-kinase Catalytic Subunit, Chain A, domain 1"/>
    <property type="match status" value="1"/>
</dbReference>